<sequence length="375" mass="42527">MEEAETCASTRELGGSLPVENVQQLAAASHNFKDIPNRYIRPELHNHVVVDESLQIPVIDMTKLCSDEQSKGCHHHQELEKLHQACKHWGFFQLVNHGAARVIEEMKVVSEEFFKLPLQEKMKCGQLPNNIEGYGQAFVVSEDQKLDWGDMLFLMSLPVSLRNMRFWPNSPPHFRTTLHNYSKELHKIAMRLFSMMAINLGIEPQKLTSAYEDCNQGIRMNYYPPCVHADKVIGLTPHSDATGLTLLIQINQVQGLQIKKDAKWVPIQPISGAIIVNIGDILEVMDCLRSQINSIMSNGEYCSIEHRAVVNFEKERLSVAAFHNPNMTTNIGPLPDLVKTSGEKYKRLSHQEYIKLVVASKLDGKSLLDHMKITH</sequence>
<dbReference type="PROSITE" id="PS51471">
    <property type="entry name" value="FE2OG_OXY"/>
    <property type="match status" value="1"/>
</dbReference>
<evidence type="ECO:0000313" key="7">
    <source>
        <dbReference type="Proteomes" id="UP001318860"/>
    </source>
</evidence>
<keyword evidence="2 4" id="KW-0479">Metal-binding</keyword>
<dbReference type="Gene3D" id="2.60.120.330">
    <property type="entry name" value="B-lactam Antibiotic, Isopenicillin N Synthase, Chain"/>
    <property type="match status" value="1"/>
</dbReference>
<evidence type="ECO:0000256" key="1">
    <source>
        <dbReference type="ARBA" id="ARBA00008056"/>
    </source>
</evidence>
<dbReference type="InterPro" id="IPR050295">
    <property type="entry name" value="Plant_2OG-oxidoreductases"/>
</dbReference>
<accession>A0ABR0WJG6</accession>
<dbReference type="EMBL" id="JABTTQ020000011">
    <property type="protein sequence ID" value="KAK6146427.1"/>
    <property type="molecule type" value="Genomic_DNA"/>
</dbReference>
<dbReference type="Pfam" id="PF14226">
    <property type="entry name" value="DIOX_N"/>
    <property type="match status" value="1"/>
</dbReference>
<dbReference type="InterPro" id="IPR026992">
    <property type="entry name" value="DIOX_N"/>
</dbReference>
<dbReference type="PANTHER" id="PTHR47991">
    <property type="entry name" value="OXOGLUTARATE/IRON-DEPENDENT DIOXYGENASE"/>
    <property type="match status" value="1"/>
</dbReference>
<reference evidence="6 7" key="1">
    <citation type="journal article" date="2021" name="Comput. Struct. Biotechnol. J.">
        <title>De novo genome assembly of the potent medicinal plant Rehmannia glutinosa using nanopore technology.</title>
        <authorList>
            <person name="Ma L."/>
            <person name="Dong C."/>
            <person name="Song C."/>
            <person name="Wang X."/>
            <person name="Zheng X."/>
            <person name="Niu Y."/>
            <person name="Chen S."/>
            <person name="Feng W."/>
        </authorList>
    </citation>
    <scope>NUCLEOTIDE SEQUENCE [LARGE SCALE GENOMIC DNA]</scope>
    <source>
        <strain evidence="6">DH-2019</strain>
    </source>
</reference>
<feature type="domain" description="Fe2OG dioxygenase" evidence="5">
    <location>
        <begin position="214"/>
        <end position="325"/>
    </location>
</feature>
<dbReference type="Proteomes" id="UP001318860">
    <property type="component" value="Unassembled WGS sequence"/>
</dbReference>
<proteinExistence type="inferred from homology"/>
<evidence type="ECO:0000256" key="2">
    <source>
        <dbReference type="ARBA" id="ARBA00022723"/>
    </source>
</evidence>
<name>A0ABR0WJG6_REHGL</name>
<evidence type="ECO:0000256" key="3">
    <source>
        <dbReference type="ARBA" id="ARBA00023004"/>
    </source>
</evidence>
<keyword evidence="3 4" id="KW-0408">Iron</keyword>
<protein>
    <recommendedName>
        <fullName evidence="5">Fe2OG dioxygenase domain-containing protein</fullName>
    </recommendedName>
</protein>
<keyword evidence="4" id="KW-0560">Oxidoreductase</keyword>
<evidence type="ECO:0000313" key="6">
    <source>
        <dbReference type="EMBL" id="KAK6146427.1"/>
    </source>
</evidence>
<dbReference type="InterPro" id="IPR027443">
    <property type="entry name" value="IPNS-like_sf"/>
</dbReference>
<keyword evidence="7" id="KW-1185">Reference proteome</keyword>
<evidence type="ECO:0000259" key="5">
    <source>
        <dbReference type="PROSITE" id="PS51471"/>
    </source>
</evidence>
<gene>
    <name evidence="6" type="ORF">DH2020_020296</name>
</gene>
<evidence type="ECO:0000256" key="4">
    <source>
        <dbReference type="RuleBase" id="RU003682"/>
    </source>
</evidence>
<comment type="caution">
    <text evidence="6">The sequence shown here is derived from an EMBL/GenBank/DDBJ whole genome shotgun (WGS) entry which is preliminary data.</text>
</comment>
<dbReference type="Pfam" id="PF03171">
    <property type="entry name" value="2OG-FeII_Oxy"/>
    <property type="match status" value="1"/>
</dbReference>
<organism evidence="6 7">
    <name type="scientific">Rehmannia glutinosa</name>
    <name type="common">Chinese foxglove</name>
    <dbReference type="NCBI Taxonomy" id="99300"/>
    <lineage>
        <taxon>Eukaryota</taxon>
        <taxon>Viridiplantae</taxon>
        <taxon>Streptophyta</taxon>
        <taxon>Embryophyta</taxon>
        <taxon>Tracheophyta</taxon>
        <taxon>Spermatophyta</taxon>
        <taxon>Magnoliopsida</taxon>
        <taxon>eudicotyledons</taxon>
        <taxon>Gunneridae</taxon>
        <taxon>Pentapetalae</taxon>
        <taxon>asterids</taxon>
        <taxon>lamiids</taxon>
        <taxon>Lamiales</taxon>
        <taxon>Orobanchaceae</taxon>
        <taxon>Rehmannieae</taxon>
        <taxon>Rehmannia</taxon>
    </lineage>
</organism>
<dbReference type="InterPro" id="IPR044861">
    <property type="entry name" value="IPNS-like_FE2OG_OXY"/>
</dbReference>
<dbReference type="InterPro" id="IPR005123">
    <property type="entry name" value="Oxoglu/Fe-dep_dioxygenase_dom"/>
</dbReference>
<dbReference type="SUPFAM" id="SSF51197">
    <property type="entry name" value="Clavaminate synthase-like"/>
    <property type="match status" value="1"/>
</dbReference>
<comment type="similarity">
    <text evidence="1 4">Belongs to the iron/ascorbate-dependent oxidoreductase family.</text>
</comment>